<evidence type="ECO:0000313" key="3">
    <source>
        <dbReference type="Proteomes" id="UP000250235"/>
    </source>
</evidence>
<dbReference type="Proteomes" id="UP000250235">
    <property type="component" value="Unassembled WGS sequence"/>
</dbReference>
<gene>
    <name evidence="2" type="ORF">F511_21186</name>
</gene>
<dbReference type="AlphaFoldDB" id="A0A2Z7AJ78"/>
<evidence type="ECO:0000313" key="2">
    <source>
        <dbReference type="EMBL" id="KZV19264.1"/>
    </source>
</evidence>
<feature type="region of interest" description="Disordered" evidence="1">
    <location>
        <begin position="69"/>
        <end position="162"/>
    </location>
</feature>
<protein>
    <submittedName>
        <fullName evidence="2">Peroxidase 19-like</fullName>
    </submittedName>
</protein>
<accession>A0A2Z7AJ78</accession>
<organism evidence="2 3">
    <name type="scientific">Dorcoceras hygrometricum</name>
    <dbReference type="NCBI Taxonomy" id="472368"/>
    <lineage>
        <taxon>Eukaryota</taxon>
        <taxon>Viridiplantae</taxon>
        <taxon>Streptophyta</taxon>
        <taxon>Embryophyta</taxon>
        <taxon>Tracheophyta</taxon>
        <taxon>Spermatophyta</taxon>
        <taxon>Magnoliopsida</taxon>
        <taxon>eudicotyledons</taxon>
        <taxon>Gunneridae</taxon>
        <taxon>Pentapetalae</taxon>
        <taxon>asterids</taxon>
        <taxon>lamiids</taxon>
        <taxon>Lamiales</taxon>
        <taxon>Gesneriaceae</taxon>
        <taxon>Didymocarpoideae</taxon>
        <taxon>Trichosporeae</taxon>
        <taxon>Loxocarpinae</taxon>
        <taxon>Dorcoceras</taxon>
    </lineage>
</organism>
<evidence type="ECO:0000256" key="1">
    <source>
        <dbReference type="SAM" id="MobiDB-lite"/>
    </source>
</evidence>
<dbReference type="EMBL" id="KV016735">
    <property type="protein sequence ID" value="KZV19264.1"/>
    <property type="molecule type" value="Genomic_DNA"/>
</dbReference>
<dbReference type="GO" id="GO:0004601">
    <property type="term" value="F:peroxidase activity"/>
    <property type="evidence" value="ECO:0007669"/>
    <property type="project" value="UniProtKB-KW"/>
</dbReference>
<keyword evidence="2" id="KW-0575">Peroxidase</keyword>
<reference evidence="2 3" key="1">
    <citation type="journal article" date="2015" name="Proc. Natl. Acad. Sci. U.S.A.">
        <title>The resurrection genome of Boea hygrometrica: A blueprint for survival of dehydration.</title>
        <authorList>
            <person name="Xiao L."/>
            <person name="Yang G."/>
            <person name="Zhang L."/>
            <person name="Yang X."/>
            <person name="Zhao S."/>
            <person name="Ji Z."/>
            <person name="Zhou Q."/>
            <person name="Hu M."/>
            <person name="Wang Y."/>
            <person name="Chen M."/>
            <person name="Xu Y."/>
            <person name="Jin H."/>
            <person name="Xiao X."/>
            <person name="Hu G."/>
            <person name="Bao F."/>
            <person name="Hu Y."/>
            <person name="Wan P."/>
            <person name="Li L."/>
            <person name="Deng X."/>
            <person name="Kuang T."/>
            <person name="Xiang C."/>
            <person name="Zhu J.K."/>
            <person name="Oliver M.J."/>
            <person name="He Y."/>
        </authorList>
    </citation>
    <scope>NUCLEOTIDE SEQUENCE [LARGE SCALE GENOMIC DNA]</scope>
    <source>
        <strain evidence="3">cv. XS01</strain>
    </source>
</reference>
<keyword evidence="3" id="KW-1185">Reference proteome</keyword>
<keyword evidence="2" id="KW-0560">Oxidoreductase</keyword>
<sequence length="162" mass="18404">MTNPASASPLFMHRLSTSACEVHPSISTIILDTKTRPDRHIVPNQPLDSELIPMDQPLIEPLHFVKETRRHPDWNSKGMPKLEQLTMSTLEQSGKRKPDQGSQQLDAYDGEAEGCCSERSNQLGRKPAQKRPTKYDEQAGSKQLKIRKEQNKSSSRQTKREE</sequence>
<proteinExistence type="predicted"/>
<name>A0A2Z7AJ78_9LAMI</name>